<comment type="caution">
    <text evidence="2">The sequence shown here is derived from an EMBL/GenBank/DDBJ whole genome shotgun (WGS) entry which is preliminary data.</text>
</comment>
<dbReference type="Proteomes" id="UP000273973">
    <property type="component" value="Unassembled WGS sequence"/>
</dbReference>
<name>A0A426T591_STRSU</name>
<reference evidence="2 3" key="1">
    <citation type="submission" date="2018-11" db="EMBL/GenBank/DDBJ databases">
        <authorList>
            <person name="Stevens M.J."/>
            <person name="Cernela N."/>
            <person name="Spoerry Serrano N."/>
            <person name="Schmitt S."/>
            <person name="Schrenzel J."/>
            <person name="Stephan R."/>
        </authorList>
    </citation>
    <scope>NUCLEOTIDE SEQUENCE [LARGE SCALE GENOMIC DNA]</scope>
    <source>
        <strain evidence="2 3">SS1014</strain>
    </source>
</reference>
<feature type="transmembrane region" description="Helical" evidence="1">
    <location>
        <begin position="98"/>
        <end position="117"/>
    </location>
</feature>
<feature type="transmembrane region" description="Helical" evidence="1">
    <location>
        <begin position="20"/>
        <end position="37"/>
    </location>
</feature>
<feature type="transmembrane region" description="Helical" evidence="1">
    <location>
        <begin position="196"/>
        <end position="221"/>
    </location>
</feature>
<evidence type="ECO:0000256" key="1">
    <source>
        <dbReference type="SAM" id="Phobius"/>
    </source>
</evidence>
<dbReference type="Pfam" id="PF14808">
    <property type="entry name" value="TMEM164"/>
    <property type="match status" value="1"/>
</dbReference>
<feature type="transmembrane region" description="Helical" evidence="1">
    <location>
        <begin position="49"/>
        <end position="67"/>
    </location>
</feature>
<accession>A0A426T591</accession>
<feature type="transmembrane region" description="Helical" evidence="1">
    <location>
        <begin position="159"/>
        <end position="176"/>
    </location>
</feature>
<keyword evidence="1" id="KW-1133">Transmembrane helix</keyword>
<gene>
    <name evidence="2" type="ORF">EJA00_04655</name>
</gene>
<dbReference type="AlphaFoldDB" id="A0A426T591"/>
<feature type="transmembrane region" description="Helical" evidence="1">
    <location>
        <begin position="73"/>
        <end position="91"/>
    </location>
</feature>
<reference evidence="2 3" key="2">
    <citation type="submission" date="2018-12" db="EMBL/GenBank/DDBJ databases">
        <title>Whole-genome sequences of fifteen clinical Streptococcus suis strains isolated from pigs between 2006 and 2018.</title>
        <authorList>
            <person name="Stevens M.J.A."/>
            <person name="Cernela N."/>
            <person name="Spoerry Serrano N."/>
            <person name="Schmitt S."/>
            <person name="Schrenzel J."/>
            <person name="Stephan R."/>
        </authorList>
    </citation>
    <scope>NUCLEOTIDE SEQUENCE [LARGE SCALE GENOMIC DNA]</scope>
    <source>
        <strain evidence="2 3">SS1014</strain>
    </source>
</reference>
<keyword evidence="1" id="KW-0472">Membrane</keyword>
<dbReference type="InterPro" id="IPR011737">
    <property type="entry name" value="CHP02206_TP0381"/>
</dbReference>
<keyword evidence="1" id="KW-0812">Transmembrane</keyword>
<protein>
    <submittedName>
        <fullName evidence="2">TIGR02206 family membrane protein</fullName>
    </submittedName>
</protein>
<proteinExistence type="predicted"/>
<feature type="transmembrane region" description="Helical" evidence="1">
    <location>
        <begin position="123"/>
        <end position="147"/>
    </location>
</feature>
<organism evidence="2 3">
    <name type="scientific">Streptococcus suis</name>
    <dbReference type="NCBI Taxonomy" id="1307"/>
    <lineage>
        <taxon>Bacteria</taxon>
        <taxon>Bacillati</taxon>
        <taxon>Bacillota</taxon>
        <taxon>Bacilli</taxon>
        <taxon>Lactobacillales</taxon>
        <taxon>Streptococcaceae</taxon>
        <taxon>Streptococcus</taxon>
    </lineage>
</organism>
<dbReference type="NCBIfam" id="TIGR02206">
    <property type="entry name" value="intg_mem_TP0381"/>
    <property type="match status" value="1"/>
</dbReference>
<dbReference type="EMBL" id="RSDG01000023">
    <property type="protein sequence ID" value="RRR49174.1"/>
    <property type="molecule type" value="Genomic_DNA"/>
</dbReference>
<sequence>MESMNDFFTNQVSHGPSLTMFDRMSLFLILCVLLYVARKFYAKSWFKKVFWFILCLQIVSLYSWYIWSDWSLSESLPFYHCRLAILFLLFARKGDLKLYFSYLGLIGSLVAFIYPVFDPFPFPHLTFFTFVVGHYALAVLSLSYILTEGHQFSLSRRERLSLTVMLHLVMLFVNWLTKGNYGYLTRLPIVNSQETWFNFVLLSLMISCLISSVQAGFQLYWKKKLVYLLQD</sequence>
<evidence type="ECO:0000313" key="3">
    <source>
        <dbReference type="Proteomes" id="UP000273973"/>
    </source>
</evidence>
<evidence type="ECO:0000313" key="2">
    <source>
        <dbReference type="EMBL" id="RRR49174.1"/>
    </source>
</evidence>